<dbReference type="Proteomes" id="UP000566819">
    <property type="component" value="Unassembled WGS sequence"/>
</dbReference>
<organism evidence="1 2">
    <name type="scientific">Cudoniella acicularis</name>
    <dbReference type="NCBI Taxonomy" id="354080"/>
    <lineage>
        <taxon>Eukaryota</taxon>
        <taxon>Fungi</taxon>
        <taxon>Dikarya</taxon>
        <taxon>Ascomycota</taxon>
        <taxon>Pezizomycotina</taxon>
        <taxon>Leotiomycetes</taxon>
        <taxon>Helotiales</taxon>
        <taxon>Tricladiaceae</taxon>
        <taxon>Cudoniella</taxon>
    </lineage>
</organism>
<keyword evidence="2" id="KW-1185">Reference proteome</keyword>
<reference evidence="1 2" key="1">
    <citation type="submission" date="2020-03" db="EMBL/GenBank/DDBJ databases">
        <title>Draft Genome Sequence of Cudoniella acicularis.</title>
        <authorList>
            <person name="Buettner E."/>
            <person name="Kellner H."/>
        </authorList>
    </citation>
    <scope>NUCLEOTIDE SEQUENCE [LARGE SCALE GENOMIC DNA]</scope>
    <source>
        <strain evidence="1 2">DSM 108380</strain>
    </source>
</reference>
<dbReference type="OrthoDB" id="2157530at2759"/>
<dbReference type="PANTHER" id="PTHR24148">
    <property type="entry name" value="ANKYRIN REPEAT DOMAIN-CONTAINING PROTEIN 39 HOMOLOG-RELATED"/>
    <property type="match status" value="1"/>
</dbReference>
<evidence type="ECO:0000313" key="2">
    <source>
        <dbReference type="Proteomes" id="UP000566819"/>
    </source>
</evidence>
<proteinExistence type="predicted"/>
<dbReference type="EMBL" id="JAAMPI010000007">
    <property type="protein sequence ID" value="KAF4637867.1"/>
    <property type="molecule type" value="Genomic_DNA"/>
</dbReference>
<dbReference type="AlphaFoldDB" id="A0A8H4S0B0"/>
<evidence type="ECO:0008006" key="3">
    <source>
        <dbReference type="Google" id="ProtNLM"/>
    </source>
</evidence>
<comment type="caution">
    <text evidence="1">The sequence shown here is derived from an EMBL/GenBank/DDBJ whole genome shotgun (WGS) entry which is preliminary data.</text>
</comment>
<dbReference type="InterPro" id="IPR052895">
    <property type="entry name" value="HetReg/Transcr_Mod"/>
</dbReference>
<accession>A0A8H4S0B0</accession>
<dbReference type="PANTHER" id="PTHR24148:SF64">
    <property type="entry name" value="HETEROKARYON INCOMPATIBILITY DOMAIN-CONTAINING PROTEIN"/>
    <property type="match status" value="1"/>
</dbReference>
<gene>
    <name evidence="1" type="ORF">G7Y89_g217</name>
</gene>
<evidence type="ECO:0000313" key="1">
    <source>
        <dbReference type="EMBL" id="KAF4637867.1"/>
    </source>
</evidence>
<name>A0A8H4S0B0_9HELO</name>
<dbReference type="Pfam" id="PF26639">
    <property type="entry name" value="Het-6_barrel"/>
    <property type="match status" value="1"/>
</dbReference>
<sequence length="296" mass="33129">MKTLVHISLINFDLEVSFEDIPKLVGSIIEETEAMLLANNTCGLNANMTEEDIVQCRLKHIKIDNPPTYNALSYTWGDPKEPKVTINVDGHDLEVTRNSGGKLSDLSVLSVKGFRYATISMAFRLGAQNDDLEFWESIFASRILTKNLLDLLVHLKICDTHTNARTSIWDAWMAGCAFETASWWRPGLFDKWCAGLDSETKFDELDGIKEWIATSYVQRNRSLFVTDNNTIVKGRSTVKKGDIVTVILGCDVLLILRSAGSNFELIGDCYVDGIMGGEAIKDFEDGKVELETFDLQ</sequence>
<protein>
    <recommendedName>
        <fullName evidence="3">Heterokaryon incompatibility domain-containing protein</fullName>
    </recommendedName>
</protein>